<feature type="compositionally biased region" description="Basic residues" evidence="1">
    <location>
        <begin position="108"/>
        <end position="127"/>
    </location>
</feature>
<dbReference type="RefSeq" id="WP_371754080.1">
    <property type="nucleotide sequence ID" value="NZ_JAYJLD010000012.1"/>
</dbReference>
<feature type="compositionally biased region" description="Low complexity" evidence="1">
    <location>
        <begin position="35"/>
        <end position="44"/>
    </location>
</feature>
<reference evidence="2" key="1">
    <citation type="submission" date="2023-12" db="EMBL/GenBank/DDBJ databases">
        <title>Fervidustalea candida gen. nov., sp. nov., a novel member of the family Paenibacillaceae isolated from a geothermal area.</title>
        <authorList>
            <person name="Li W.-J."/>
            <person name="Jiao J.-Y."/>
            <person name="Chen Y."/>
        </authorList>
    </citation>
    <scope>NUCLEOTIDE SEQUENCE</scope>
    <source>
        <strain evidence="2">SYSU GA230002</strain>
    </source>
</reference>
<name>A0ABU5ZHH9_9BACL</name>
<comment type="caution">
    <text evidence="2">The sequence shown here is derived from an EMBL/GenBank/DDBJ whole genome shotgun (WGS) entry which is preliminary data.</text>
</comment>
<evidence type="ECO:0000256" key="1">
    <source>
        <dbReference type="SAM" id="MobiDB-lite"/>
    </source>
</evidence>
<evidence type="ECO:0008006" key="4">
    <source>
        <dbReference type="Google" id="ProtNLM"/>
    </source>
</evidence>
<accession>A0ABU5ZHH9</accession>
<proteinExistence type="predicted"/>
<keyword evidence="3" id="KW-1185">Reference proteome</keyword>
<feature type="region of interest" description="Disordered" evidence="1">
    <location>
        <begin position="1"/>
        <end position="44"/>
    </location>
</feature>
<protein>
    <recommendedName>
        <fullName evidence="4">Tyrosine protein kinase</fullName>
    </recommendedName>
</protein>
<organism evidence="2 3">
    <name type="scientific">Ferviditalea candida</name>
    <dbReference type="NCBI Taxonomy" id="3108399"/>
    <lineage>
        <taxon>Bacteria</taxon>
        <taxon>Bacillati</taxon>
        <taxon>Bacillota</taxon>
        <taxon>Bacilli</taxon>
        <taxon>Bacillales</taxon>
        <taxon>Paenibacillaceae</taxon>
        <taxon>Ferviditalea</taxon>
    </lineage>
</organism>
<feature type="region of interest" description="Disordered" evidence="1">
    <location>
        <begin position="97"/>
        <end position="127"/>
    </location>
</feature>
<sequence>MMNDKAQINQLLPSGQQPNMPSLPSGGMFGGGSGLPSPSGGSFGSSKFSLGKVMEFVDRMGGIQGIMSAIERIQNIVVTIQQFAPLIALLIPKKKSPQNELPAGAANRPRKRRKRRKTYGKRKRARK</sequence>
<dbReference type="EMBL" id="JAYJLD010000012">
    <property type="protein sequence ID" value="MEB3101959.1"/>
    <property type="molecule type" value="Genomic_DNA"/>
</dbReference>
<feature type="compositionally biased region" description="Polar residues" evidence="1">
    <location>
        <begin position="1"/>
        <end position="19"/>
    </location>
</feature>
<evidence type="ECO:0000313" key="3">
    <source>
        <dbReference type="Proteomes" id="UP001310386"/>
    </source>
</evidence>
<dbReference type="Proteomes" id="UP001310386">
    <property type="component" value="Unassembled WGS sequence"/>
</dbReference>
<gene>
    <name evidence="2" type="ORF">VF724_09815</name>
</gene>
<evidence type="ECO:0000313" key="2">
    <source>
        <dbReference type="EMBL" id="MEB3101959.1"/>
    </source>
</evidence>